<dbReference type="EMBL" id="CP019458">
    <property type="protein sequence ID" value="AQA16168.1"/>
    <property type="molecule type" value="Genomic_DNA"/>
</dbReference>
<dbReference type="Pfam" id="PF00271">
    <property type="entry name" value="Helicase_C"/>
    <property type="match status" value="1"/>
</dbReference>
<feature type="domain" description="Helicase ATP-binding" evidence="6">
    <location>
        <begin position="25"/>
        <end position="171"/>
    </location>
</feature>
<dbReference type="Proteomes" id="UP000187851">
    <property type="component" value="Chromosome"/>
</dbReference>
<sequence>MTISTDPRAEALDRLPVREAVPELLRALDDRGVAVLCAPPGTGKTTLVPLVLAGLVGGGPARRVLVAEPRRIAARAAARRMAWLLGERPGGKVGFTVRGERQAGRGTVVEVVTTGVLLQRLQRDQELAGVDVVVLDECHERHLDADTAAAFLLDVRATLRPDLRLIAASATTDAEGWARLLGDGGTDGGGGGADGSGSERWDGRPGKPAPVVSAPGVSHPVEVVWTPPERPVRPPHGMRVDPALLDHVAAVVRRALREREGDVLCFLPGVGEIARVAGKLGGLDGAEVLQVHGRAPAAVQEAVLSGTDGGRRRVVLATSVAESSLTVPGVRIVVDCGLAREPRMDHARGLSALTTVRASRAAARQRAGRAGREAPGVVYRCWPEAEDARLPRFPSPEIAGADLTAFALQTACWGDPDASGLALLDPPPAGAMTAARETLTAIGAVDTAGRATERGTRMARLGLHPRLARALIDGAKEVGARRAAEVVALLSEEPPREYGDDLAAAWRTARHGGDPYATRWRQEARRLEHALTSETSARRGTARGGDDPGRSEDGPARDGGGPGRGSDLRGGDGPSRGEDGPGHGENGPAHGGDGPGRGGDLRGGDGPSRGEDGPGHGENGPARCGDGPGRGSDLRGDGPAHGSGGPSRGGDGPGRGGDPRGGHDPARRGDGPRGGDNGPARGGGPHGGDGLPARGSGGPHGDDAVAGLMAALAFPERVARRRGERAYLMAAGTGAELADGSRLGGAPWLAVAVADRPVAAASARVRLAAVTDEGTARTAAAALASEGEEVRWADGDVLARRVARLGAIELVSRPLTDPDPEQVRRALLEGLRREGTGLLRWSAQATAFRQRMAFLHRELGGAWPDVSDAALLDRADEWLGSELARARGRADLGRVDAGQALARLLPWTTGEAARFEELAPERIEVPSGSRVRLDYGADRPVLAVKLQELFGWQEAPRIAGGRVPLLVHLLSPAGRPAAVTADLASFWKDGYRSVRAELRGRYPKHPWPEDPTTAEPTRRTNTRRGH</sequence>
<dbReference type="PROSITE" id="PS51194">
    <property type="entry name" value="HELICASE_CTER"/>
    <property type="match status" value="1"/>
</dbReference>
<evidence type="ECO:0000256" key="3">
    <source>
        <dbReference type="ARBA" id="ARBA00022806"/>
    </source>
</evidence>
<feature type="region of interest" description="Disordered" evidence="5">
    <location>
        <begin position="1001"/>
        <end position="1026"/>
    </location>
</feature>
<dbReference type="PROSITE" id="PS51192">
    <property type="entry name" value="HELICASE_ATP_BIND_1"/>
    <property type="match status" value="1"/>
</dbReference>
<accession>A0ABN4WFQ5</accession>
<dbReference type="SMART" id="SM00847">
    <property type="entry name" value="HA2"/>
    <property type="match status" value="1"/>
</dbReference>
<dbReference type="Gene3D" id="1.20.120.1080">
    <property type="match status" value="1"/>
</dbReference>
<dbReference type="Pfam" id="PF08482">
    <property type="entry name" value="HrpB_C"/>
    <property type="match status" value="1"/>
</dbReference>
<dbReference type="InterPro" id="IPR014001">
    <property type="entry name" value="Helicase_ATP-bd"/>
</dbReference>
<feature type="compositionally biased region" description="Basic and acidic residues" evidence="5">
    <location>
        <begin position="599"/>
        <end position="615"/>
    </location>
</feature>
<feature type="compositionally biased region" description="Gly residues" evidence="5">
    <location>
        <begin position="639"/>
        <end position="656"/>
    </location>
</feature>
<feature type="compositionally biased region" description="Gly residues" evidence="5">
    <location>
        <begin position="674"/>
        <end position="699"/>
    </location>
</feature>
<dbReference type="PANTHER" id="PTHR43519">
    <property type="entry name" value="ATP-DEPENDENT RNA HELICASE HRPB"/>
    <property type="match status" value="1"/>
</dbReference>
<feature type="compositionally biased region" description="Basic and acidic residues" evidence="5">
    <location>
        <begin position="544"/>
        <end position="556"/>
    </location>
</feature>
<evidence type="ECO:0000313" key="8">
    <source>
        <dbReference type="EMBL" id="AQA16168.1"/>
    </source>
</evidence>
<keyword evidence="9" id="KW-1185">Reference proteome</keyword>
<dbReference type="InterPro" id="IPR001650">
    <property type="entry name" value="Helicase_C-like"/>
</dbReference>
<evidence type="ECO:0000256" key="1">
    <source>
        <dbReference type="ARBA" id="ARBA00022741"/>
    </source>
</evidence>
<evidence type="ECO:0000256" key="2">
    <source>
        <dbReference type="ARBA" id="ARBA00022801"/>
    </source>
</evidence>
<dbReference type="InterPro" id="IPR007502">
    <property type="entry name" value="Helicase-assoc_dom"/>
</dbReference>
<dbReference type="SMART" id="SM00487">
    <property type="entry name" value="DEXDc"/>
    <property type="match status" value="1"/>
</dbReference>
<dbReference type="Gene3D" id="3.40.50.300">
    <property type="entry name" value="P-loop containing nucleotide triphosphate hydrolases"/>
    <property type="match status" value="2"/>
</dbReference>
<feature type="region of interest" description="Disordered" evidence="5">
    <location>
        <begin position="183"/>
        <end position="215"/>
    </location>
</feature>
<keyword evidence="4" id="KW-0067">ATP-binding</keyword>
<dbReference type="GO" id="GO:0004386">
    <property type="term" value="F:helicase activity"/>
    <property type="evidence" value="ECO:0007669"/>
    <property type="project" value="UniProtKB-KW"/>
</dbReference>
<dbReference type="CDD" id="cd18791">
    <property type="entry name" value="SF2_C_RHA"/>
    <property type="match status" value="1"/>
</dbReference>
<evidence type="ECO:0000259" key="7">
    <source>
        <dbReference type="PROSITE" id="PS51194"/>
    </source>
</evidence>
<proteinExistence type="predicted"/>
<gene>
    <name evidence="8" type="ORF">BV401_13090</name>
</gene>
<evidence type="ECO:0000256" key="4">
    <source>
        <dbReference type="ARBA" id="ARBA00022840"/>
    </source>
</evidence>
<dbReference type="RefSeq" id="WP_079260408.1">
    <property type="nucleotide sequence ID" value="NZ_CP019458.1"/>
</dbReference>
<name>A0ABN4WFQ5_9ACTN</name>
<dbReference type="InterPro" id="IPR013689">
    <property type="entry name" value="RNA_helicase_ATP-dep_HrpB_C"/>
</dbReference>
<dbReference type="InterPro" id="IPR011545">
    <property type="entry name" value="DEAD/DEAH_box_helicase_dom"/>
</dbReference>
<feature type="domain" description="Helicase C-terminal" evidence="7">
    <location>
        <begin position="243"/>
        <end position="414"/>
    </location>
</feature>
<evidence type="ECO:0000256" key="5">
    <source>
        <dbReference type="SAM" id="MobiDB-lite"/>
    </source>
</evidence>
<evidence type="ECO:0000259" key="6">
    <source>
        <dbReference type="PROSITE" id="PS51192"/>
    </source>
</evidence>
<feature type="compositionally biased region" description="Gly residues" evidence="5">
    <location>
        <begin position="183"/>
        <end position="195"/>
    </location>
</feature>
<organism evidence="8 9">
    <name type="scientific">Streptomyces autolyticus</name>
    <dbReference type="NCBI Taxonomy" id="75293"/>
    <lineage>
        <taxon>Bacteria</taxon>
        <taxon>Bacillati</taxon>
        <taxon>Actinomycetota</taxon>
        <taxon>Actinomycetes</taxon>
        <taxon>Kitasatosporales</taxon>
        <taxon>Streptomycetaceae</taxon>
        <taxon>Streptomyces</taxon>
    </lineage>
</organism>
<protein>
    <submittedName>
        <fullName evidence="8">ATP-dependent helicase HrpB</fullName>
    </submittedName>
</protein>
<feature type="compositionally biased region" description="Basic and acidic residues" evidence="5">
    <location>
        <begin position="566"/>
        <end position="582"/>
    </location>
</feature>
<keyword evidence="2" id="KW-0378">Hydrolase</keyword>
<keyword evidence="3 8" id="KW-0347">Helicase</keyword>
<dbReference type="Pfam" id="PF00270">
    <property type="entry name" value="DEAD"/>
    <property type="match status" value="1"/>
</dbReference>
<feature type="compositionally biased region" description="Basic and acidic residues" evidence="5">
    <location>
        <begin position="657"/>
        <end position="673"/>
    </location>
</feature>
<keyword evidence="1" id="KW-0547">Nucleotide-binding</keyword>
<dbReference type="PANTHER" id="PTHR43519:SF1">
    <property type="entry name" value="ATP-DEPENDENT RNA HELICASE HRPB"/>
    <property type="match status" value="1"/>
</dbReference>
<reference evidence="8 9" key="1">
    <citation type="journal article" date="2017" name="J. Biotechnol.">
        <title>The complete genome sequence of Streptomyces autolyticus CGMCC 0516, the producer of geldanamycin, autolytimycin, reblastatin and elaiophylin.</title>
        <authorList>
            <person name="Yin M."/>
            <person name="Jiang M."/>
            <person name="Ren Z."/>
            <person name="Dong Y."/>
            <person name="Lu T."/>
        </authorList>
    </citation>
    <scope>NUCLEOTIDE SEQUENCE [LARGE SCALE GENOMIC DNA]</scope>
    <source>
        <strain evidence="8 9">CGMCC0516</strain>
    </source>
</reference>
<feature type="region of interest" description="Disordered" evidence="5">
    <location>
        <begin position="529"/>
        <end position="702"/>
    </location>
</feature>
<dbReference type="SMART" id="SM00490">
    <property type="entry name" value="HELICc"/>
    <property type="match status" value="1"/>
</dbReference>
<dbReference type="SUPFAM" id="SSF52540">
    <property type="entry name" value="P-loop containing nucleoside triphosphate hydrolases"/>
    <property type="match status" value="1"/>
</dbReference>
<evidence type="ECO:0000313" key="9">
    <source>
        <dbReference type="Proteomes" id="UP000187851"/>
    </source>
</evidence>
<dbReference type="InterPro" id="IPR027417">
    <property type="entry name" value="P-loop_NTPase"/>
</dbReference>
<feature type="compositionally biased region" description="Gly residues" evidence="5">
    <location>
        <begin position="583"/>
        <end position="598"/>
    </location>
</feature>